<dbReference type="Pfam" id="PF01871">
    <property type="entry name" value="AMMECR1"/>
    <property type="match status" value="1"/>
</dbReference>
<dbReference type="SUPFAM" id="SSF143447">
    <property type="entry name" value="AMMECR1-like"/>
    <property type="match status" value="1"/>
</dbReference>
<dbReference type="eggNOG" id="COG2078">
    <property type="taxonomic scope" value="Bacteria"/>
</dbReference>
<dbReference type="OrthoDB" id="9782820at2"/>
<evidence type="ECO:0000259" key="1">
    <source>
        <dbReference type="PROSITE" id="PS51112"/>
    </source>
</evidence>
<gene>
    <name evidence="2" type="ordered locus">Arnit_0790</name>
</gene>
<accession>D5V2M2</accession>
<dbReference type="Gene3D" id="3.30.1490.150">
    <property type="entry name" value="Hypothetical protein ph0010, domain 2"/>
    <property type="match status" value="1"/>
</dbReference>
<proteinExistence type="predicted"/>
<organism evidence="2 3">
    <name type="scientific">Arcobacter nitrofigilis (strain ATCC 33309 / DSM 7299 / CCUG 15893 / LMG 7604 / NCTC 12251 / CI)</name>
    <name type="common">Campylobacter nitrofigilis</name>
    <dbReference type="NCBI Taxonomy" id="572480"/>
    <lineage>
        <taxon>Bacteria</taxon>
        <taxon>Pseudomonadati</taxon>
        <taxon>Campylobacterota</taxon>
        <taxon>Epsilonproteobacteria</taxon>
        <taxon>Campylobacterales</taxon>
        <taxon>Arcobacteraceae</taxon>
        <taxon>Arcobacter</taxon>
    </lineage>
</organism>
<name>D5V2M2_ARCNC</name>
<dbReference type="NCBIfam" id="TIGR04335">
    <property type="entry name" value="AmmeMemoSam_A"/>
    <property type="match status" value="1"/>
</dbReference>
<evidence type="ECO:0000313" key="3">
    <source>
        <dbReference type="Proteomes" id="UP000000939"/>
    </source>
</evidence>
<dbReference type="PANTHER" id="PTHR13016:SF0">
    <property type="entry name" value="AMME SYNDROME CANDIDATE GENE 1 PROTEIN"/>
    <property type="match status" value="1"/>
</dbReference>
<dbReference type="KEGG" id="ant:Arnit_0790"/>
<dbReference type="RefSeq" id="WP_013134599.1">
    <property type="nucleotide sequence ID" value="NC_014166.1"/>
</dbReference>
<dbReference type="NCBIfam" id="TIGR00296">
    <property type="entry name" value="TIGR00296 family protein"/>
    <property type="match status" value="1"/>
</dbReference>
<reference evidence="2 3" key="1">
    <citation type="journal article" date="2010" name="Stand. Genomic Sci.">
        <title>Complete genome sequence of Arcobacter nitrofigilis type strain (CI).</title>
        <authorList>
            <person name="Pati A."/>
            <person name="Gronow S."/>
            <person name="Lapidus A."/>
            <person name="Copeland A."/>
            <person name="Glavina Del Rio T."/>
            <person name="Nolan M."/>
            <person name="Lucas S."/>
            <person name="Tice H."/>
            <person name="Cheng J.F."/>
            <person name="Han C."/>
            <person name="Chertkov O."/>
            <person name="Bruce D."/>
            <person name="Tapia R."/>
            <person name="Goodwin L."/>
            <person name="Pitluck S."/>
            <person name="Liolios K."/>
            <person name="Ivanova N."/>
            <person name="Mavromatis K."/>
            <person name="Chen A."/>
            <person name="Palaniappan K."/>
            <person name="Land M."/>
            <person name="Hauser L."/>
            <person name="Chang Y.J."/>
            <person name="Jeffries C.D."/>
            <person name="Detter J.C."/>
            <person name="Rohde M."/>
            <person name="Goker M."/>
            <person name="Bristow J."/>
            <person name="Eisen J.A."/>
            <person name="Markowitz V."/>
            <person name="Hugenholtz P."/>
            <person name="Klenk H.P."/>
            <person name="Kyrpides N.C."/>
        </authorList>
    </citation>
    <scope>NUCLEOTIDE SEQUENCE [LARGE SCALE GENOMIC DNA]</scope>
    <source>
        <strain evidence="3">ATCC 33309 / DSM 7299 / CCUG 15893 / LMG 7604 / NCTC 12251 / CI</strain>
    </source>
</reference>
<dbReference type="InterPro" id="IPR027623">
    <property type="entry name" value="AmmeMemoSam_A"/>
</dbReference>
<dbReference type="STRING" id="572480.Arnit_0790"/>
<dbReference type="AlphaFoldDB" id="D5V2M2"/>
<dbReference type="InterPro" id="IPR036071">
    <property type="entry name" value="AMMECR1_dom_sf"/>
</dbReference>
<protein>
    <submittedName>
        <fullName evidence="2">AMMECR1 domain protein</fullName>
    </submittedName>
</protein>
<evidence type="ECO:0000313" key="2">
    <source>
        <dbReference type="EMBL" id="ADG92454.1"/>
    </source>
</evidence>
<sequence>MSNSIILEIARDAIEEELFDKAKIDRVDLEASYDLLNEQRACFVTLYSDGRLRGCIGSLFPTRKLIDDIVVNAQNAAFRDFRFQPLSKKEFANVEIEVSLLSIPKIVIYDSIEELREKIRPNIDGVILKQEQNQATFLPQVWEDLPTFDEFFEQLSLKAGLDIDSLTHFPEIFTYQVEKVK</sequence>
<dbReference type="Gene3D" id="3.30.700.20">
    <property type="entry name" value="Hypothetical protein ph0010, domain 1"/>
    <property type="match status" value="1"/>
</dbReference>
<dbReference type="PROSITE" id="PS51112">
    <property type="entry name" value="AMMECR1"/>
    <property type="match status" value="1"/>
</dbReference>
<feature type="domain" description="AMMECR1" evidence="1">
    <location>
        <begin position="1"/>
        <end position="181"/>
    </location>
</feature>
<dbReference type="InterPro" id="IPR002733">
    <property type="entry name" value="AMMECR1_domain"/>
</dbReference>
<dbReference type="EMBL" id="CP001999">
    <property type="protein sequence ID" value="ADG92454.1"/>
    <property type="molecule type" value="Genomic_DNA"/>
</dbReference>
<dbReference type="InterPro" id="IPR023473">
    <property type="entry name" value="AMMECR1"/>
</dbReference>
<dbReference type="Proteomes" id="UP000000939">
    <property type="component" value="Chromosome"/>
</dbReference>
<dbReference type="InterPro" id="IPR027485">
    <property type="entry name" value="AMMECR1_N"/>
</dbReference>
<keyword evidence="3" id="KW-1185">Reference proteome</keyword>
<dbReference type="PANTHER" id="PTHR13016">
    <property type="entry name" value="AMMECR1 HOMOLOG"/>
    <property type="match status" value="1"/>
</dbReference>
<dbReference type="HOGENOM" id="CLU_095686_0_0_7"/>